<name>Q0RL97_FRAAA</name>
<evidence type="ECO:0000256" key="1">
    <source>
        <dbReference type="SAM" id="MobiDB-lite"/>
    </source>
</evidence>
<dbReference type="STRING" id="326424.FRAAL3064"/>
<gene>
    <name evidence="2" type="ordered locus">FRAAL3064</name>
</gene>
<dbReference type="AlphaFoldDB" id="Q0RL97"/>
<evidence type="ECO:0000313" key="3">
    <source>
        <dbReference type="Proteomes" id="UP000000657"/>
    </source>
</evidence>
<dbReference type="KEGG" id="fal:FRAAL3064"/>
<dbReference type="EMBL" id="CT573213">
    <property type="protein sequence ID" value="CAJ61708.1"/>
    <property type="molecule type" value="Genomic_DNA"/>
</dbReference>
<dbReference type="Proteomes" id="UP000000657">
    <property type="component" value="Chromosome"/>
</dbReference>
<dbReference type="HOGENOM" id="CLU_3007668_0_0_11"/>
<sequence length="56" mass="6004">MTDRSDHHNAAEGECGAAAGSRRTGTRDGYRTGIRHFGSLGCVYPAGKPICRRGLR</sequence>
<feature type="compositionally biased region" description="Basic and acidic residues" evidence="1">
    <location>
        <begin position="1"/>
        <end position="11"/>
    </location>
</feature>
<reference evidence="2 3" key="1">
    <citation type="journal article" date="2007" name="Genome Res.">
        <title>Genome characteristics of facultatively symbiotic Frankia sp. strains reflect host range and host plant biogeography.</title>
        <authorList>
            <person name="Normand P."/>
            <person name="Lapierre P."/>
            <person name="Tisa L.S."/>
            <person name="Gogarten J.P."/>
            <person name="Alloisio N."/>
            <person name="Bagnarol E."/>
            <person name="Bassi C.A."/>
            <person name="Berry A.M."/>
            <person name="Bickhart D.M."/>
            <person name="Choisne N."/>
            <person name="Couloux A."/>
            <person name="Cournoyer B."/>
            <person name="Cruveiller S."/>
            <person name="Daubin V."/>
            <person name="Demange N."/>
            <person name="Francino M.P."/>
            <person name="Goltsman E."/>
            <person name="Huang Y."/>
            <person name="Kopp O.R."/>
            <person name="Labarre L."/>
            <person name="Lapidus A."/>
            <person name="Lavire C."/>
            <person name="Marechal J."/>
            <person name="Martinez M."/>
            <person name="Mastronunzio J.E."/>
            <person name="Mullin B.C."/>
            <person name="Niemann J."/>
            <person name="Pujic P."/>
            <person name="Rawnsley T."/>
            <person name="Rouy Z."/>
            <person name="Schenowitz C."/>
            <person name="Sellstedt A."/>
            <person name="Tavares F."/>
            <person name="Tomkins J.P."/>
            <person name="Vallenet D."/>
            <person name="Valverde C."/>
            <person name="Wall L.G."/>
            <person name="Wang Y."/>
            <person name="Medigue C."/>
            <person name="Benson D.R."/>
        </authorList>
    </citation>
    <scope>NUCLEOTIDE SEQUENCE [LARGE SCALE GENOMIC DNA]</scope>
    <source>
        <strain evidence="3">DSM 45986 / CECT 9034 / ACN14a</strain>
    </source>
</reference>
<protein>
    <submittedName>
        <fullName evidence="2">Uncharacterized protein</fullName>
    </submittedName>
</protein>
<feature type="compositionally biased region" description="Low complexity" evidence="1">
    <location>
        <begin position="12"/>
        <end position="23"/>
    </location>
</feature>
<evidence type="ECO:0000313" key="2">
    <source>
        <dbReference type="EMBL" id="CAJ61708.1"/>
    </source>
</evidence>
<proteinExistence type="predicted"/>
<feature type="region of interest" description="Disordered" evidence="1">
    <location>
        <begin position="1"/>
        <end position="27"/>
    </location>
</feature>
<keyword evidence="3" id="KW-1185">Reference proteome</keyword>
<accession>Q0RL97</accession>
<organism evidence="2 3">
    <name type="scientific">Frankia alni (strain DSM 45986 / CECT 9034 / ACN14a)</name>
    <dbReference type="NCBI Taxonomy" id="326424"/>
    <lineage>
        <taxon>Bacteria</taxon>
        <taxon>Bacillati</taxon>
        <taxon>Actinomycetota</taxon>
        <taxon>Actinomycetes</taxon>
        <taxon>Frankiales</taxon>
        <taxon>Frankiaceae</taxon>
        <taxon>Frankia</taxon>
    </lineage>
</organism>